<keyword evidence="2" id="KW-0677">Repeat</keyword>
<dbReference type="Gene3D" id="1.10.238.10">
    <property type="entry name" value="EF-hand"/>
    <property type="match status" value="2"/>
</dbReference>
<keyword evidence="4" id="KW-0009">Actin-binding</keyword>
<evidence type="ECO:0000256" key="4">
    <source>
        <dbReference type="ARBA" id="ARBA00023203"/>
    </source>
</evidence>
<feature type="domain" description="EF-hand" evidence="7">
    <location>
        <begin position="361"/>
        <end position="396"/>
    </location>
</feature>
<proteinExistence type="evidence at transcript level"/>
<dbReference type="InterPro" id="IPR014837">
    <property type="entry name" value="EF-hand_Ca_insen"/>
</dbReference>
<evidence type="ECO:0000313" key="8">
    <source>
        <dbReference type="EMBL" id="APA33996.1"/>
    </source>
</evidence>
<keyword evidence="3" id="KW-0106">Calcium</keyword>
<keyword evidence="1" id="KW-0479">Metal-binding</keyword>
<dbReference type="InterPro" id="IPR018159">
    <property type="entry name" value="Spectrin/alpha-actinin"/>
</dbReference>
<dbReference type="Pfam" id="PF00435">
    <property type="entry name" value="Spectrin"/>
    <property type="match status" value="3"/>
</dbReference>
<dbReference type="Pfam" id="PF08726">
    <property type="entry name" value="EFhand_Ca_insen"/>
    <property type="match status" value="1"/>
</dbReference>
<dbReference type="GO" id="GO:0005509">
    <property type="term" value="F:calcium ion binding"/>
    <property type="evidence" value="ECO:0007669"/>
    <property type="project" value="InterPro"/>
</dbReference>
<dbReference type="PROSITE" id="PS50222">
    <property type="entry name" value="EF_HAND_2"/>
    <property type="match status" value="2"/>
</dbReference>
<dbReference type="FunFam" id="1.20.58.60:FF:000005">
    <property type="entry name" value="Actinin alpha 1"/>
    <property type="match status" value="1"/>
</dbReference>
<name>A0A1I9WLH6_NILLU</name>
<dbReference type="CDD" id="cd00176">
    <property type="entry name" value="SPEC"/>
    <property type="match status" value="2"/>
</dbReference>
<dbReference type="FunFam" id="1.10.238.10:FF:000004">
    <property type="entry name" value="Actinin alpha 1"/>
    <property type="match status" value="1"/>
</dbReference>
<dbReference type="SUPFAM" id="SSF47473">
    <property type="entry name" value="EF-hand"/>
    <property type="match status" value="1"/>
</dbReference>
<dbReference type="CDD" id="cd00051">
    <property type="entry name" value="EFh"/>
    <property type="match status" value="1"/>
</dbReference>
<keyword evidence="6" id="KW-0175">Coiled coil</keyword>
<feature type="coiled-coil region" evidence="6">
    <location>
        <begin position="38"/>
        <end position="65"/>
    </location>
</feature>
<dbReference type="SMART" id="SM00054">
    <property type="entry name" value="EFh"/>
    <property type="match status" value="2"/>
</dbReference>
<dbReference type="InterPro" id="IPR002017">
    <property type="entry name" value="Spectrin_repeat"/>
</dbReference>
<dbReference type="SMART" id="SM00150">
    <property type="entry name" value="SPEC"/>
    <property type="match status" value="3"/>
</dbReference>
<dbReference type="EMBL" id="KU932360">
    <property type="protein sequence ID" value="APA33996.1"/>
    <property type="molecule type" value="mRNA"/>
</dbReference>
<evidence type="ECO:0000256" key="3">
    <source>
        <dbReference type="ARBA" id="ARBA00022837"/>
    </source>
</evidence>
<reference evidence="8" key="1">
    <citation type="journal article" date="2016" name="BMC Genomics">
        <title>Seminal fluid protein genes of the brown planthopper, Nilaparvata lugens.</title>
        <authorList>
            <person name="Yu B."/>
            <person name="Li D.T."/>
            <person name="Lu J.B."/>
            <person name="Zhang W.X."/>
            <person name="Zhang C.X."/>
        </authorList>
    </citation>
    <scope>NUCLEOTIDE SEQUENCE</scope>
    <source>
        <strain evidence="8">NlSFP_unconfirmed_comp33399</strain>
    </source>
</reference>
<dbReference type="FunFam" id="1.20.58.60:FF:000004">
    <property type="entry name" value="Actinin alpha 1"/>
    <property type="match status" value="1"/>
</dbReference>
<dbReference type="PANTHER" id="PTHR11915">
    <property type="entry name" value="SPECTRIN/FILAMIN RELATED CYTOSKELETAL PROTEIN"/>
    <property type="match status" value="1"/>
</dbReference>
<dbReference type="SUPFAM" id="SSF46966">
    <property type="entry name" value="Spectrin repeat"/>
    <property type="match status" value="3"/>
</dbReference>
<accession>A0A1I9WLH6</accession>
<evidence type="ECO:0000256" key="6">
    <source>
        <dbReference type="SAM" id="Coils"/>
    </source>
</evidence>
<dbReference type="AlphaFoldDB" id="A0A1I9WLH6"/>
<organism evidence="8">
    <name type="scientific">Nilaparvata lugens</name>
    <name type="common">Brown planthopper</name>
    <dbReference type="NCBI Taxonomy" id="108931"/>
    <lineage>
        <taxon>Eukaryota</taxon>
        <taxon>Metazoa</taxon>
        <taxon>Ecdysozoa</taxon>
        <taxon>Arthropoda</taxon>
        <taxon>Hexapoda</taxon>
        <taxon>Insecta</taxon>
        <taxon>Pterygota</taxon>
        <taxon>Neoptera</taxon>
        <taxon>Paraneoptera</taxon>
        <taxon>Hemiptera</taxon>
        <taxon>Auchenorrhyncha</taxon>
        <taxon>Fulgoroidea</taxon>
        <taxon>Delphacidae</taxon>
        <taxon>Delphacinae</taxon>
        <taxon>Nilaparvata</taxon>
    </lineage>
</organism>
<dbReference type="OrthoDB" id="18853at2759"/>
<dbReference type="Gene3D" id="1.20.58.60">
    <property type="match status" value="3"/>
</dbReference>
<evidence type="ECO:0000256" key="1">
    <source>
        <dbReference type="ARBA" id="ARBA00022723"/>
    </source>
</evidence>
<dbReference type="FunFam" id="1.20.58.60:FF:000003">
    <property type="entry name" value="Actinin, alpha 1"/>
    <property type="match status" value="1"/>
</dbReference>
<dbReference type="FunFam" id="1.10.238.10:FF:000148">
    <property type="entry name" value="alpha-actinin, sarcomeric isoform X2"/>
    <property type="match status" value="1"/>
</dbReference>
<dbReference type="InterPro" id="IPR018247">
    <property type="entry name" value="EF_Hand_1_Ca_BS"/>
</dbReference>
<dbReference type="InterPro" id="IPR011992">
    <property type="entry name" value="EF-hand-dom_pair"/>
</dbReference>
<dbReference type="GO" id="GO:0044877">
    <property type="term" value="F:protein-containing complex binding"/>
    <property type="evidence" value="ECO:0007669"/>
    <property type="project" value="UniProtKB-ARBA"/>
</dbReference>
<feature type="domain" description="EF-hand" evidence="7">
    <location>
        <begin position="402"/>
        <end position="437"/>
    </location>
</feature>
<sequence>MMRLERLEHLAQKFKNKADIQEEWTQGKEEMLQSADFRQCKLNELKALKKKHEAFESDLAAHQDRVEQIAAIAQELNTLEYHDSISVNARCQRICDQWDRLGNLTQKRRQALDDAEKILEKIDILHLEFAKRAAPFNNWLDGTKEDLVDMFIVHTMEEILGLLEAQRSFKVTLSEADKEYNSIVNLVREVETTVQKYQIPGGLENPYTTLTADVLTRKWSEVRTLVPQRDNILQAELKKQQNNETLRHQFADKANQVGPWIERQMDAVTAIGMGLQGSLEDQLHRLREYEQGVYAYKPHIEELEKIHQAVQEGMIFENRYTQYTMETLRVGWEQLLTSINRNINEVENQILTRDSKGITQEQLNEFRTSFNHFDKNRTGRLAPDEFKSCLVSLGYSIGKDRQGEIDFQRILAVVDPNNTGFVHFDAFLDFMTRESTDTDTAEQVIDSFRILAADKPYILPDELRRELPPDQAEYCIQRMPPYKGPNATPGALDYMSFSTALYGESDL</sequence>
<protein>
    <recommendedName>
        <fullName evidence="5">Alpha-actinin, sarcomeric</fullName>
    </recommendedName>
</protein>
<evidence type="ECO:0000259" key="7">
    <source>
        <dbReference type="PROSITE" id="PS50222"/>
    </source>
</evidence>
<dbReference type="GO" id="GO:0003779">
    <property type="term" value="F:actin binding"/>
    <property type="evidence" value="ECO:0007669"/>
    <property type="project" value="UniProtKB-KW"/>
</dbReference>
<evidence type="ECO:0000256" key="2">
    <source>
        <dbReference type="ARBA" id="ARBA00022737"/>
    </source>
</evidence>
<dbReference type="PROSITE" id="PS00018">
    <property type="entry name" value="EF_HAND_1"/>
    <property type="match status" value="1"/>
</dbReference>
<dbReference type="GO" id="GO:0005737">
    <property type="term" value="C:cytoplasm"/>
    <property type="evidence" value="ECO:0007669"/>
    <property type="project" value="UniProtKB-ARBA"/>
</dbReference>
<dbReference type="InterPro" id="IPR002048">
    <property type="entry name" value="EF_hand_dom"/>
</dbReference>
<evidence type="ECO:0000256" key="5">
    <source>
        <dbReference type="ARBA" id="ARBA00067262"/>
    </source>
</evidence>
<dbReference type="SMART" id="SM01184">
    <property type="entry name" value="efhand_Ca_insen"/>
    <property type="match status" value="1"/>
</dbReference>